<organism evidence="3 4">
    <name type="scientific">Mycolicibacterium murale</name>
    <dbReference type="NCBI Taxonomy" id="182220"/>
    <lineage>
        <taxon>Bacteria</taxon>
        <taxon>Bacillati</taxon>
        <taxon>Actinomycetota</taxon>
        <taxon>Actinomycetes</taxon>
        <taxon>Mycobacteriales</taxon>
        <taxon>Mycobacteriaceae</taxon>
        <taxon>Mycolicibacterium</taxon>
    </lineage>
</organism>
<evidence type="ECO:0000313" key="4">
    <source>
        <dbReference type="Proteomes" id="UP000465241"/>
    </source>
</evidence>
<dbReference type="EMBL" id="BLKT01000003">
    <property type="protein sequence ID" value="GFG58203.1"/>
    <property type="molecule type" value="Genomic_DNA"/>
</dbReference>
<feature type="region of interest" description="Disordered" evidence="1">
    <location>
        <begin position="283"/>
        <end position="339"/>
    </location>
</feature>
<feature type="domain" description="DUF222" evidence="2">
    <location>
        <begin position="33"/>
        <end position="318"/>
    </location>
</feature>
<gene>
    <name evidence="3" type="ORF">MMUR_23390</name>
</gene>
<protein>
    <recommendedName>
        <fullName evidence="2">DUF222 domain-containing protein</fullName>
    </recommendedName>
</protein>
<dbReference type="Proteomes" id="UP000465241">
    <property type="component" value="Unassembled WGS sequence"/>
</dbReference>
<dbReference type="InterPro" id="IPR003870">
    <property type="entry name" value="DUF222"/>
</dbReference>
<keyword evidence="4" id="KW-1185">Reference proteome</keyword>
<comment type="caution">
    <text evidence="3">The sequence shown here is derived from an EMBL/GenBank/DDBJ whole genome shotgun (WGS) entry which is preliminary data.</text>
</comment>
<feature type="compositionally biased region" description="Acidic residues" evidence="1">
    <location>
        <begin position="309"/>
        <end position="323"/>
    </location>
</feature>
<reference evidence="3 4" key="1">
    <citation type="journal article" date="2019" name="Emerg. Microbes Infect.">
        <title>Comprehensive subspecies identification of 175 nontuberculous mycobacteria species based on 7547 genomic profiles.</title>
        <authorList>
            <person name="Matsumoto Y."/>
            <person name="Kinjo T."/>
            <person name="Motooka D."/>
            <person name="Nabeya D."/>
            <person name="Jung N."/>
            <person name="Uechi K."/>
            <person name="Horii T."/>
            <person name="Iida T."/>
            <person name="Fujita J."/>
            <person name="Nakamura S."/>
        </authorList>
    </citation>
    <scope>NUCLEOTIDE SEQUENCE [LARGE SCALE GENOMIC DNA]</scope>
    <source>
        <strain evidence="3 4">JCM 13392</strain>
    </source>
</reference>
<proteinExistence type="predicted"/>
<dbReference type="Pfam" id="PF02720">
    <property type="entry name" value="DUF222"/>
    <property type="match status" value="1"/>
</dbReference>
<dbReference type="AlphaFoldDB" id="A0A7I9WKM0"/>
<sequence length="392" mass="41101">MFDVLPTQITRLRGSGDAAACVDAAVGWGRVCAAAEAQRLSAIAEFAVTFLASVEEDMSLWAVDEDDDVVAQIGLAFGVSPRWAMGDLEIGAAMRDRFPELAALFLRGEITATIMSTVVERTILVTDPQALARIDADCVAAVTLAGWSGLSYYKLKNAVDVFVDRHDPGAVRRVRDKQRTRGVSVYDSDAAAGITTVAIRMTGPGAALLMVRLRRMAKTVCLNDPRTLDQRMSDAAEALAADSDRLRCLCGSLTCPAAADDGVGSRFVIHVYAETAALAAEPDPLIHGADTGNADSTPRHTPAPPAEEATADEPDDDPVDTPEFDSTIKTPASAVPPASAPVNPAAGIIPGFGIVPSALIAALLAKGATIHPLTPPPILPDDGYRIPAALRE</sequence>
<evidence type="ECO:0000259" key="2">
    <source>
        <dbReference type="Pfam" id="PF02720"/>
    </source>
</evidence>
<accession>A0A7I9WKM0</accession>
<dbReference type="RefSeq" id="WP_193489125.1">
    <property type="nucleotide sequence ID" value="NZ_BAAAMC010000031.1"/>
</dbReference>
<evidence type="ECO:0000256" key="1">
    <source>
        <dbReference type="SAM" id="MobiDB-lite"/>
    </source>
</evidence>
<name>A0A7I9WKM0_9MYCO</name>
<evidence type="ECO:0000313" key="3">
    <source>
        <dbReference type="EMBL" id="GFG58203.1"/>
    </source>
</evidence>